<keyword evidence="2" id="KW-0547">Nucleotide-binding</keyword>
<sequence length="725" mass="84702">MNHLFRTNFKEMNAHDGRSQTTLGVWIAKCNDIEPCTIIMDLEGNDGRERGKDDTAFEKQIALFALAVSDIVLINMWCNDIGREQAANKPLLRTIFQVMLQLFTPRKTTLMFVIRDKTNTPLEKLESLLREDTQKIQVEALAHYLYKKEEFKEEVAILRKKFSKSIKAGGLAGDRRGVVPASGFSISAQEIWKVIKENKDLDLPSHKAMVANIRCEEIANEEYSSFTANEEWLKLKELVKSNLVPGFGKKVSSLLGNSLSSYDKEATYFEESSKNAKRKQLEDNLIHLVQPTYQLMLEHMISGTSNNFKNAFTDALKEGNGFALAARDCRKKFMTVFDEQYQEALIEQGNWDSSKEWDKFTSDLDSHITEVRNTKLSELTALNESKLEKALNGPVEALLKRGTDETWSRIRTHLHHETEVAVSEFSFALSGFEIDEQAEEIMISNLKDHAIGIIERKAREEAAKVSTYVKDRFISTFNYDNDLRTRVWTNGEDIPAITTTARSSCLKLLSALAAIRLNEDTDTVREMLDLALGGPNRTQDILVTNTWEKVPATKTLITPVECISVWNQLQRETEYTITQALASQEQYNRNVEERKAQEQKELERNKREENERKERERIERERNERDERDRIERDRIERERNERDEQDRKERECIEHERIKREEKERNERELRERERNEREDRERNERNERERIDRERNDQLLNELNDRIKRQEHVRPLPPVCSIQ</sequence>
<dbReference type="PROSITE" id="PS51715">
    <property type="entry name" value="G_GB1_RHD3"/>
    <property type="match status" value="1"/>
</dbReference>
<dbReference type="GO" id="GO:0005783">
    <property type="term" value="C:endoplasmic reticulum"/>
    <property type="evidence" value="ECO:0007669"/>
    <property type="project" value="TreeGrafter"/>
</dbReference>
<keyword evidence="1" id="KW-0812">Transmembrane</keyword>
<name>A0A2U1NHA7_ARTAN</name>
<organism evidence="11 12">
    <name type="scientific">Artemisia annua</name>
    <name type="common">Sweet wormwood</name>
    <dbReference type="NCBI Taxonomy" id="35608"/>
    <lineage>
        <taxon>Eukaryota</taxon>
        <taxon>Viridiplantae</taxon>
        <taxon>Streptophyta</taxon>
        <taxon>Embryophyta</taxon>
        <taxon>Tracheophyta</taxon>
        <taxon>Spermatophyta</taxon>
        <taxon>Magnoliopsida</taxon>
        <taxon>eudicotyledons</taxon>
        <taxon>Gunneridae</taxon>
        <taxon>Pentapetalae</taxon>
        <taxon>asterids</taxon>
        <taxon>campanulids</taxon>
        <taxon>Asterales</taxon>
        <taxon>Asteraceae</taxon>
        <taxon>Asteroideae</taxon>
        <taxon>Anthemideae</taxon>
        <taxon>Artemisiinae</taxon>
        <taxon>Artemisia</taxon>
    </lineage>
</organism>
<dbReference type="Pfam" id="PF20428">
    <property type="entry name" value="Sey1_3HB"/>
    <property type="match status" value="1"/>
</dbReference>
<keyword evidence="6" id="KW-0342">GTP-binding</keyword>
<gene>
    <name evidence="11" type="ORF">CTI12_AA072710</name>
</gene>
<comment type="similarity">
    <text evidence="8">Belongs to the TRAFAC class dynamin-like GTPase superfamily. GB1/RHD3 GTPase family.</text>
</comment>
<keyword evidence="7" id="KW-0472">Membrane</keyword>
<comment type="caution">
    <text evidence="11">The sequence shown here is derived from an EMBL/GenBank/DDBJ whole genome shotgun (WGS) entry which is preliminary data.</text>
</comment>
<protein>
    <submittedName>
        <fullName evidence="11">Protein ROOT HAIR DEFECTIVE 3</fullName>
    </submittedName>
</protein>
<dbReference type="PANTHER" id="PTHR45923:SF14">
    <property type="entry name" value="PROTEIN ROOT HAIR DEFECTIVE 3 HOMOLOG"/>
    <property type="match status" value="1"/>
</dbReference>
<accession>A0A2U1NHA7</accession>
<keyword evidence="3" id="KW-0378">Hydrolase</keyword>
<keyword evidence="12" id="KW-1185">Reference proteome</keyword>
<reference evidence="11 12" key="1">
    <citation type="journal article" date="2018" name="Mol. Plant">
        <title>The genome of Artemisia annua provides insight into the evolution of Asteraceae family and artemisinin biosynthesis.</title>
        <authorList>
            <person name="Shen Q."/>
            <person name="Zhang L."/>
            <person name="Liao Z."/>
            <person name="Wang S."/>
            <person name="Yan T."/>
            <person name="Shi P."/>
            <person name="Liu M."/>
            <person name="Fu X."/>
            <person name="Pan Q."/>
            <person name="Wang Y."/>
            <person name="Lv Z."/>
            <person name="Lu X."/>
            <person name="Zhang F."/>
            <person name="Jiang W."/>
            <person name="Ma Y."/>
            <person name="Chen M."/>
            <person name="Hao X."/>
            <person name="Li L."/>
            <person name="Tang Y."/>
            <person name="Lv G."/>
            <person name="Zhou Y."/>
            <person name="Sun X."/>
            <person name="Brodelius P.E."/>
            <person name="Rose J.K.C."/>
            <person name="Tang K."/>
        </authorList>
    </citation>
    <scope>NUCLEOTIDE SEQUENCE [LARGE SCALE GENOMIC DNA]</scope>
    <source>
        <strain evidence="12">cv. Huhao1</strain>
        <tissue evidence="11">Leaf</tissue>
    </source>
</reference>
<dbReference type="InterPro" id="IPR030386">
    <property type="entry name" value="G_GB1_RHD3_dom"/>
</dbReference>
<dbReference type="InterPro" id="IPR027417">
    <property type="entry name" value="P-loop_NTPase"/>
</dbReference>
<proteinExistence type="inferred from homology"/>
<evidence type="ECO:0000256" key="8">
    <source>
        <dbReference type="PROSITE-ProRule" id="PRU01052"/>
    </source>
</evidence>
<dbReference type="SUPFAM" id="SSF52540">
    <property type="entry name" value="P-loop containing nucleoside triphosphate hydrolases"/>
    <property type="match status" value="1"/>
</dbReference>
<dbReference type="InterPro" id="IPR008803">
    <property type="entry name" value="RHD3/Sey1"/>
</dbReference>
<evidence type="ECO:0000256" key="4">
    <source>
        <dbReference type="ARBA" id="ARBA00022824"/>
    </source>
</evidence>
<feature type="region of interest" description="Disordered" evidence="9">
    <location>
        <begin position="665"/>
        <end position="698"/>
    </location>
</feature>
<feature type="domain" description="GB1/RHD3-type G" evidence="10">
    <location>
        <begin position="1"/>
        <end position="175"/>
    </location>
</feature>
<evidence type="ECO:0000256" key="5">
    <source>
        <dbReference type="ARBA" id="ARBA00022989"/>
    </source>
</evidence>
<dbReference type="OrthoDB" id="1597724at2759"/>
<evidence type="ECO:0000313" key="11">
    <source>
        <dbReference type="EMBL" id="PWA72840.1"/>
    </source>
</evidence>
<dbReference type="AlphaFoldDB" id="A0A2U1NHA7"/>
<keyword evidence="5" id="KW-1133">Transmembrane helix</keyword>
<keyword evidence="4" id="KW-0256">Endoplasmic reticulum</keyword>
<dbReference type="PANTHER" id="PTHR45923">
    <property type="entry name" value="PROTEIN SEY1"/>
    <property type="match status" value="1"/>
</dbReference>
<dbReference type="GO" id="GO:0005525">
    <property type="term" value="F:GTP binding"/>
    <property type="evidence" value="ECO:0007669"/>
    <property type="project" value="UniProtKB-KW"/>
</dbReference>
<dbReference type="EMBL" id="PKPP01002833">
    <property type="protein sequence ID" value="PWA72840.1"/>
    <property type="molecule type" value="Genomic_DNA"/>
</dbReference>
<evidence type="ECO:0000256" key="1">
    <source>
        <dbReference type="ARBA" id="ARBA00022692"/>
    </source>
</evidence>
<evidence type="ECO:0000313" key="12">
    <source>
        <dbReference type="Proteomes" id="UP000245207"/>
    </source>
</evidence>
<dbReference type="GO" id="GO:0016320">
    <property type="term" value="P:endoplasmic reticulum membrane fusion"/>
    <property type="evidence" value="ECO:0007669"/>
    <property type="project" value="TreeGrafter"/>
</dbReference>
<feature type="compositionally biased region" description="Basic and acidic residues" evidence="9">
    <location>
        <begin position="590"/>
        <end position="628"/>
    </location>
</feature>
<dbReference type="Proteomes" id="UP000245207">
    <property type="component" value="Unassembled WGS sequence"/>
</dbReference>
<evidence type="ECO:0000259" key="10">
    <source>
        <dbReference type="PROSITE" id="PS51715"/>
    </source>
</evidence>
<evidence type="ECO:0000256" key="7">
    <source>
        <dbReference type="ARBA" id="ARBA00023136"/>
    </source>
</evidence>
<dbReference type="InterPro" id="IPR046758">
    <property type="entry name" value="Sey1/RHD3-like_3HB"/>
</dbReference>
<evidence type="ECO:0000256" key="3">
    <source>
        <dbReference type="ARBA" id="ARBA00022801"/>
    </source>
</evidence>
<dbReference type="STRING" id="35608.A0A2U1NHA7"/>
<dbReference type="GO" id="GO:0003924">
    <property type="term" value="F:GTPase activity"/>
    <property type="evidence" value="ECO:0007669"/>
    <property type="project" value="TreeGrafter"/>
</dbReference>
<evidence type="ECO:0000256" key="6">
    <source>
        <dbReference type="ARBA" id="ARBA00023134"/>
    </source>
</evidence>
<feature type="region of interest" description="Disordered" evidence="9">
    <location>
        <begin position="587"/>
        <end position="628"/>
    </location>
</feature>
<evidence type="ECO:0000256" key="9">
    <source>
        <dbReference type="SAM" id="MobiDB-lite"/>
    </source>
</evidence>
<dbReference type="Pfam" id="PF05879">
    <property type="entry name" value="RHD3_GTPase"/>
    <property type="match status" value="1"/>
</dbReference>
<evidence type="ECO:0000256" key="2">
    <source>
        <dbReference type="ARBA" id="ARBA00022741"/>
    </source>
</evidence>